<reference evidence="1" key="1">
    <citation type="submission" date="2021-02" db="EMBL/GenBank/DDBJ databases">
        <authorList>
            <consortium name="DOE Joint Genome Institute"/>
            <person name="Ahrendt S."/>
            <person name="Looney B.P."/>
            <person name="Miyauchi S."/>
            <person name="Morin E."/>
            <person name="Drula E."/>
            <person name="Courty P.E."/>
            <person name="Chicoki N."/>
            <person name="Fauchery L."/>
            <person name="Kohler A."/>
            <person name="Kuo A."/>
            <person name="Labutti K."/>
            <person name="Pangilinan J."/>
            <person name="Lipzen A."/>
            <person name="Riley R."/>
            <person name="Andreopoulos W."/>
            <person name="He G."/>
            <person name="Johnson J."/>
            <person name="Barry K.W."/>
            <person name="Grigoriev I.V."/>
            <person name="Nagy L."/>
            <person name="Hibbett D."/>
            <person name="Henrissat B."/>
            <person name="Matheny P.B."/>
            <person name="Labbe J."/>
            <person name="Martin F."/>
        </authorList>
    </citation>
    <scope>NUCLEOTIDE SEQUENCE</scope>
    <source>
        <strain evidence="1">FP105234-sp</strain>
    </source>
</reference>
<keyword evidence="2" id="KW-1185">Reference proteome</keyword>
<gene>
    <name evidence="1" type="ORF">FA95DRAFT_1462146</name>
</gene>
<sequence>LATTHRPPAVGHWVARKREFNKTPSIIEDVRKYGKEWRDWWIALQPEWRGTTWPLRRSGGTASEAWGETAKGGRNGFEILLVSSTWWYRLAADDRAARREWESVIEDVRWV</sequence>
<protein>
    <submittedName>
        <fullName evidence="1">Uncharacterized protein</fullName>
    </submittedName>
</protein>
<dbReference type="EMBL" id="MU276015">
    <property type="protein sequence ID" value="KAI0043518.1"/>
    <property type="molecule type" value="Genomic_DNA"/>
</dbReference>
<proteinExistence type="predicted"/>
<evidence type="ECO:0000313" key="2">
    <source>
        <dbReference type="Proteomes" id="UP000814033"/>
    </source>
</evidence>
<reference evidence="1" key="2">
    <citation type="journal article" date="2022" name="New Phytol.">
        <title>Evolutionary transition to the ectomycorrhizal habit in the genomes of a hyperdiverse lineage of mushroom-forming fungi.</title>
        <authorList>
            <person name="Looney B."/>
            <person name="Miyauchi S."/>
            <person name="Morin E."/>
            <person name="Drula E."/>
            <person name="Courty P.E."/>
            <person name="Kohler A."/>
            <person name="Kuo A."/>
            <person name="LaButti K."/>
            <person name="Pangilinan J."/>
            <person name="Lipzen A."/>
            <person name="Riley R."/>
            <person name="Andreopoulos W."/>
            <person name="He G."/>
            <person name="Johnson J."/>
            <person name="Nolan M."/>
            <person name="Tritt A."/>
            <person name="Barry K.W."/>
            <person name="Grigoriev I.V."/>
            <person name="Nagy L.G."/>
            <person name="Hibbett D."/>
            <person name="Henrissat B."/>
            <person name="Matheny P.B."/>
            <person name="Labbe J."/>
            <person name="Martin F.M."/>
        </authorList>
    </citation>
    <scope>NUCLEOTIDE SEQUENCE</scope>
    <source>
        <strain evidence="1">FP105234-sp</strain>
    </source>
</reference>
<feature type="non-terminal residue" evidence="1">
    <location>
        <position position="1"/>
    </location>
</feature>
<comment type="caution">
    <text evidence="1">The sequence shown here is derived from an EMBL/GenBank/DDBJ whole genome shotgun (WGS) entry which is preliminary data.</text>
</comment>
<organism evidence="1 2">
    <name type="scientific">Auriscalpium vulgare</name>
    <dbReference type="NCBI Taxonomy" id="40419"/>
    <lineage>
        <taxon>Eukaryota</taxon>
        <taxon>Fungi</taxon>
        <taxon>Dikarya</taxon>
        <taxon>Basidiomycota</taxon>
        <taxon>Agaricomycotina</taxon>
        <taxon>Agaricomycetes</taxon>
        <taxon>Russulales</taxon>
        <taxon>Auriscalpiaceae</taxon>
        <taxon>Auriscalpium</taxon>
    </lineage>
</organism>
<name>A0ACB8RHC8_9AGAM</name>
<evidence type="ECO:0000313" key="1">
    <source>
        <dbReference type="EMBL" id="KAI0043518.1"/>
    </source>
</evidence>
<feature type="non-terminal residue" evidence="1">
    <location>
        <position position="111"/>
    </location>
</feature>
<dbReference type="Proteomes" id="UP000814033">
    <property type="component" value="Unassembled WGS sequence"/>
</dbReference>
<accession>A0ACB8RHC8</accession>